<evidence type="ECO:0000256" key="1">
    <source>
        <dbReference type="SAM" id="Phobius"/>
    </source>
</evidence>
<keyword evidence="1" id="KW-0472">Membrane</keyword>
<feature type="transmembrane region" description="Helical" evidence="1">
    <location>
        <begin position="7"/>
        <end position="26"/>
    </location>
</feature>
<evidence type="ECO:0000313" key="2">
    <source>
        <dbReference type="EMBL" id="MBX33215.1"/>
    </source>
</evidence>
<keyword evidence="1" id="KW-1133">Transmembrane helix</keyword>
<protein>
    <submittedName>
        <fullName evidence="2">BEACH domain-containing protein lvsC isoform X3</fullName>
    </submittedName>
</protein>
<proteinExistence type="predicted"/>
<accession>A0A2P2MSN4</accession>
<reference evidence="2" key="1">
    <citation type="submission" date="2018-02" db="EMBL/GenBank/DDBJ databases">
        <title>Rhizophora mucronata_Transcriptome.</title>
        <authorList>
            <person name="Meera S.P."/>
            <person name="Sreeshan A."/>
            <person name="Augustine A."/>
        </authorList>
    </citation>
    <scope>NUCLEOTIDE SEQUENCE</scope>
    <source>
        <tissue evidence="2">Leaf</tissue>
    </source>
</reference>
<dbReference type="EMBL" id="GGEC01052731">
    <property type="protein sequence ID" value="MBX33215.1"/>
    <property type="molecule type" value="Transcribed_RNA"/>
</dbReference>
<sequence>MCSCKLLIVDQIATISFMTGIILWFWKKEVEAADLIIFCFALSTWYFKHRNCKKILFHGSKGKGNEGTIA</sequence>
<feature type="transmembrane region" description="Helical" evidence="1">
    <location>
        <begin position="32"/>
        <end position="47"/>
    </location>
</feature>
<dbReference type="AlphaFoldDB" id="A0A2P2MSN4"/>
<keyword evidence="1" id="KW-0812">Transmembrane</keyword>
<organism evidence="2">
    <name type="scientific">Rhizophora mucronata</name>
    <name type="common">Asiatic mangrove</name>
    <dbReference type="NCBI Taxonomy" id="61149"/>
    <lineage>
        <taxon>Eukaryota</taxon>
        <taxon>Viridiplantae</taxon>
        <taxon>Streptophyta</taxon>
        <taxon>Embryophyta</taxon>
        <taxon>Tracheophyta</taxon>
        <taxon>Spermatophyta</taxon>
        <taxon>Magnoliopsida</taxon>
        <taxon>eudicotyledons</taxon>
        <taxon>Gunneridae</taxon>
        <taxon>Pentapetalae</taxon>
        <taxon>rosids</taxon>
        <taxon>fabids</taxon>
        <taxon>Malpighiales</taxon>
        <taxon>Rhizophoraceae</taxon>
        <taxon>Rhizophora</taxon>
    </lineage>
</organism>
<name>A0A2P2MSN4_RHIMU</name>